<dbReference type="OrthoDB" id="9804872at2"/>
<dbReference type="RefSeq" id="WP_047813280.1">
    <property type="nucleotide sequence ID" value="NZ_LECT01000014.1"/>
</dbReference>
<protein>
    <submittedName>
        <fullName evidence="3">Transglutaminase-like enzyme, putative cysteine protease</fullName>
    </submittedName>
</protein>
<dbReference type="GO" id="GO:0008233">
    <property type="term" value="F:peptidase activity"/>
    <property type="evidence" value="ECO:0007669"/>
    <property type="project" value="UniProtKB-KW"/>
</dbReference>
<comment type="caution">
    <text evidence="3">The sequence shown here is derived from an EMBL/GenBank/DDBJ whole genome shotgun (WGS) entry which is preliminary data.</text>
</comment>
<feature type="transmembrane region" description="Helical" evidence="1">
    <location>
        <begin position="211"/>
        <end position="232"/>
    </location>
</feature>
<dbReference type="PANTHER" id="PTHR42736">
    <property type="entry name" value="PROTEIN-GLUTAMINE GAMMA-GLUTAMYLTRANSFERASE"/>
    <property type="match status" value="1"/>
</dbReference>
<dbReference type="InterPro" id="IPR002931">
    <property type="entry name" value="Transglutaminase-like"/>
</dbReference>
<evidence type="ECO:0000313" key="4">
    <source>
        <dbReference type="Proteomes" id="UP000036367"/>
    </source>
</evidence>
<feature type="transmembrane region" description="Helical" evidence="1">
    <location>
        <begin position="162"/>
        <end position="181"/>
    </location>
</feature>
<dbReference type="SUPFAM" id="SSF54001">
    <property type="entry name" value="Cysteine proteinases"/>
    <property type="match status" value="1"/>
</dbReference>
<dbReference type="Pfam" id="PF01841">
    <property type="entry name" value="Transglut_core"/>
    <property type="match status" value="1"/>
</dbReference>
<dbReference type="PATRIC" id="fig|595434.4.peg.1305"/>
<dbReference type="PANTHER" id="PTHR42736:SF1">
    <property type="entry name" value="PROTEIN-GLUTAMINE GAMMA-GLUTAMYLTRANSFERASE"/>
    <property type="match status" value="1"/>
</dbReference>
<evidence type="ECO:0000259" key="2">
    <source>
        <dbReference type="SMART" id="SM00460"/>
    </source>
</evidence>
<feature type="transmembrane region" description="Helical" evidence="1">
    <location>
        <begin position="137"/>
        <end position="156"/>
    </location>
</feature>
<feature type="transmembrane region" description="Helical" evidence="1">
    <location>
        <begin position="74"/>
        <end position="96"/>
    </location>
</feature>
<keyword evidence="1" id="KW-0472">Membrane</keyword>
<dbReference type="STRING" id="595434.RISK_001360"/>
<proteinExistence type="predicted"/>
<evidence type="ECO:0000256" key="1">
    <source>
        <dbReference type="SAM" id="Phobius"/>
    </source>
</evidence>
<keyword evidence="4" id="KW-1185">Reference proteome</keyword>
<feature type="transmembrane region" description="Helical" evidence="1">
    <location>
        <begin position="108"/>
        <end position="130"/>
    </location>
</feature>
<dbReference type="Gene3D" id="3.10.620.30">
    <property type="match status" value="1"/>
</dbReference>
<dbReference type="InterPro" id="IPR038765">
    <property type="entry name" value="Papain-like_cys_pep_sf"/>
</dbReference>
<dbReference type="Proteomes" id="UP000036367">
    <property type="component" value="Unassembled WGS sequence"/>
</dbReference>
<name>A0A0J1BJ78_RHOIS</name>
<feature type="domain" description="Transglutaminase-like" evidence="2">
    <location>
        <begin position="517"/>
        <end position="589"/>
    </location>
</feature>
<dbReference type="SMART" id="SM00460">
    <property type="entry name" value="TGc"/>
    <property type="match status" value="1"/>
</dbReference>
<accession>A0A0J1BJ78</accession>
<evidence type="ECO:0000313" key="3">
    <source>
        <dbReference type="EMBL" id="KLU06605.1"/>
    </source>
</evidence>
<dbReference type="EMBL" id="LECT01000014">
    <property type="protein sequence ID" value="KLU06605.1"/>
    <property type="molecule type" value="Genomic_DNA"/>
</dbReference>
<organism evidence="3 4">
    <name type="scientific">Rhodopirellula islandica</name>
    <dbReference type="NCBI Taxonomy" id="595434"/>
    <lineage>
        <taxon>Bacteria</taxon>
        <taxon>Pseudomonadati</taxon>
        <taxon>Planctomycetota</taxon>
        <taxon>Planctomycetia</taxon>
        <taxon>Pirellulales</taxon>
        <taxon>Pirellulaceae</taxon>
        <taxon>Rhodopirellula</taxon>
    </lineage>
</organism>
<sequence>MTSFAREDALDWRDWLADDRVVLGALTFGLASFLGGTFATTPACIFVAAVSLMVVVLVRMRWPEPSVAPVSWKARLVRGAVLFASLVGSVLIVFGWRFYPALQGTPNVLLVAVDSIGHASLMLLCVLWVHWPRGGHIMMLVLGMLAVLMSVAGGGLSSTVTAQTALGLTVCIGFVLATRAMSCASSEHQQVVGLRSQSGGAKRISGTLYQFMALFAILVVASATTHATILFLPDVQAGVMAQLNDRLDASSSQGWGGTDRYVSGSRLGNVRESILSDPSAIALSAFADTEPGYLRGNVYDSYSSGRWRTSRKWVFQSPPGSGVRRVAEARFLQPEGVATTLLQDPDDHFRQRFSMRIGELEEEVDSSIELLNWNGVAGNDLGGGQFVGVVEIHGDPSKGRKVFLPASSRWIELAGDGIGITPHGVLGYGVEVRWPWVVGVQEQPPAETLSPDDRDVMVRVESEIRPEIESLTQRLMVGAKSDAERAERATQFFQENFSYSLDPVTVPDGLDPLTHFLRSRHMAHCELFASATALMLRTVGVPTRYVTGYVMTELNEAGDRYLARNRDAHAWVEYYDDEASRWLPVESTPGRSFLSMRRKELALASAGGAGGAEQAEDVASNWFAPILRWWASVRTTDTLVTLFRWLQVPLLVFLVTLLWRRNRHKVDDQRSVRLAAERRRMDRRVRRLGWIRRPSETLHRFASRLEAETTASSSHDELLAAANWYRDHAVQCYRGEDPVTPSLTRKNVSSVQM</sequence>
<feature type="transmembrane region" description="Helical" evidence="1">
    <location>
        <begin position="45"/>
        <end position="62"/>
    </location>
</feature>
<dbReference type="InterPro" id="IPR052901">
    <property type="entry name" value="Bact_TGase-like"/>
</dbReference>
<gene>
    <name evidence="3" type="ORF">RISK_001360</name>
</gene>
<dbReference type="AlphaFoldDB" id="A0A0J1BJ78"/>
<keyword evidence="1" id="KW-1133">Transmembrane helix</keyword>
<dbReference type="GO" id="GO:0006508">
    <property type="term" value="P:proteolysis"/>
    <property type="evidence" value="ECO:0007669"/>
    <property type="project" value="UniProtKB-KW"/>
</dbReference>
<reference evidence="3" key="1">
    <citation type="submission" date="2015-05" db="EMBL/GenBank/DDBJ databases">
        <title>Permanent draft genome of Rhodopirellula islandicus K833.</title>
        <authorList>
            <person name="Kizina J."/>
            <person name="Richter M."/>
            <person name="Glockner F.O."/>
            <person name="Harder J."/>
        </authorList>
    </citation>
    <scope>NUCLEOTIDE SEQUENCE [LARGE SCALE GENOMIC DNA]</scope>
    <source>
        <strain evidence="3">K833</strain>
    </source>
</reference>
<keyword evidence="1" id="KW-0812">Transmembrane</keyword>